<name>A0AAD7ZSQ8_DIPPU</name>
<keyword evidence="4" id="KW-0809">Transit peptide</keyword>
<evidence type="ECO:0008006" key="9">
    <source>
        <dbReference type="Google" id="ProtNLM"/>
    </source>
</evidence>
<evidence type="ECO:0000256" key="2">
    <source>
        <dbReference type="ARBA" id="ARBA00005453"/>
    </source>
</evidence>
<dbReference type="InterPro" id="IPR018796">
    <property type="entry name" value="COA8"/>
</dbReference>
<keyword evidence="5" id="KW-0496">Mitochondrion</keyword>
<feature type="non-terminal residue" evidence="7">
    <location>
        <position position="1"/>
    </location>
</feature>
<evidence type="ECO:0000313" key="7">
    <source>
        <dbReference type="EMBL" id="KAJ9585937.1"/>
    </source>
</evidence>
<dbReference type="AlphaFoldDB" id="A0AAD7ZSQ8"/>
<comment type="subcellular location">
    <subcellularLocation>
        <location evidence="1">Mitochondrion inner membrane</location>
        <topology evidence="1">Peripheral membrane protein</topology>
        <orientation evidence="1">Matrix side</orientation>
    </subcellularLocation>
</comment>
<dbReference type="PANTHER" id="PTHR31107:SF2">
    <property type="entry name" value="CYTOCHROME C OXIDASE ASSEMBLY FACTOR 8"/>
    <property type="match status" value="1"/>
</dbReference>
<dbReference type="GO" id="GO:0097193">
    <property type="term" value="P:intrinsic apoptotic signaling pathway"/>
    <property type="evidence" value="ECO:0007669"/>
    <property type="project" value="InterPro"/>
</dbReference>
<accession>A0AAD7ZSQ8</accession>
<evidence type="ECO:0000256" key="3">
    <source>
        <dbReference type="ARBA" id="ARBA00022792"/>
    </source>
</evidence>
<gene>
    <name evidence="7" type="ORF">L9F63_020414</name>
</gene>
<comment type="similarity">
    <text evidence="2">Belongs to the COA8 family.</text>
</comment>
<keyword evidence="3" id="KW-0999">Mitochondrion inner membrane</keyword>
<evidence type="ECO:0000313" key="8">
    <source>
        <dbReference type="Proteomes" id="UP001233999"/>
    </source>
</evidence>
<proteinExistence type="inferred from homology"/>
<keyword evidence="6" id="KW-0472">Membrane</keyword>
<keyword evidence="8" id="KW-1185">Reference proteome</keyword>
<dbReference type="Proteomes" id="UP001233999">
    <property type="component" value="Unassembled WGS sequence"/>
</dbReference>
<reference evidence="7" key="2">
    <citation type="submission" date="2023-05" db="EMBL/GenBank/DDBJ databases">
        <authorList>
            <person name="Fouks B."/>
        </authorList>
    </citation>
    <scope>NUCLEOTIDE SEQUENCE</scope>
    <source>
        <strain evidence="7">Stay&amp;Tobe</strain>
        <tissue evidence="7">Testes</tissue>
    </source>
</reference>
<dbReference type="GO" id="GO:0005743">
    <property type="term" value="C:mitochondrial inner membrane"/>
    <property type="evidence" value="ECO:0007669"/>
    <property type="project" value="UniProtKB-SubCell"/>
</dbReference>
<protein>
    <recommendedName>
        <fullName evidence="9">Apoptogenic protein 1</fullName>
    </recommendedName>
</protein>
<evidence type="ECO:0000256" key="1">
    <source>
        <dbReference type="ARBA" id="ARBA00004443"/>
    </source>
</evidence>
<evidence type="ECO:0000256" key="4">
    <source>
        <dbReference type="ARBA" id="ARBA00022946"/>
    </source>
</evidence>
<evidence type="ECO:0000256" key="6">
    <source>
        <dbReference type="ARBA" id="ARBA00023136"/>
    </source>
</evidence>
<organism evidence="7 8">
    <name type="scientific">Diploptera punctata</name>
    <name type="common">Pacific beetle cockroach</name>
    <dbReference type="NCBI Taxonomy" id="6984"/>
    <lineage>
        <taxon>Eukaryota</taxon>
        <taxon>Metazoa</taxon>
        <taxon>Ecdysozoa</taxon>
        <taxon>Arthropoda</taxon>
        <taxon>Hexapoda</taxon>
        <taxon>Insecta</taxon>
        <taxon>Pterygota</taxon>
        <taxon>Neoptera</taxon>
        <taxon>Polyneoptera</taxon>
        <taxon>Dictyoptera</taxon>
        <taxon>Blattodea</taxon>
        <taxon>Blaberoidea</taxon>
        <taxon>Blaberidae</taxon>
        <taxon>Diplopterinae</taxon>
        <taxon>Diploptera</taxon>
    </lineage>
</organism>
<evidence type="ECO:0000256" key="5">
    <source>
        <dbReference type="ARBA" id="ARBA00023128"/>
    </source>
</evidence>
<dbReference type="PANTHER" id="PTHR31107">
    <property type="entry name" value="APOPTOGENIC PROTEIN 1, MITOCHONDRIAL"/>
    <property type="match status" value="1"/>
</dbReference>
<reference evidence="7" key="1">
    <citation type="journal article" date="2023" name="IScience">
        <title>Live-bearing cockroach genome reveals convergent evolutionary mechanisms linked to viviparity in insects and beyond.</title>
        <authorList>
            <person name="Fouks B."/>
            <person name="Harrison M.C."/>
            <person name="Mikhailova A.A."/>
            <person name="Marchal E."/>
            <person name="English S."/>
            <person name="Carruthers M."/>
            <person name="Jennings E.C."/>
            <person name="Chiamaka E.L."/>
            <person name="Frigard R.A."/>
            <person name="Pippel M."/>
            <person name="Attardo G.M."/>
            <person name="Benoit J.B."/>
            <person name="Bornberg-Bauer E."/>
            <person name="Tobe S.S."/>
        </authorList>
    </citation>
    <scope>NUCLEOTIDE SEQUENCE</scope>
    <source>
        <strain evidence="7">Stay&amp;Tobe</strain>
    </source>
</reference>
<dbReference type="Pfam" id="PF10231">
    <property type="entry name" value="COA8"/>
    <property type="match status" value="1"/>
</dbReference>
<dbReference type="EMBL" id="JASPKZ010007232">
    <property type="protein sequence ID" value="KAJ9585937.1"/>
    <property type="molecule type" value="Genomic_DNA"/>
</dbReference>
<comment type="caution">
    <text evidence="7">The sequence shown here is derived from an EMBL/GenBank/DDBJ whole genome shotgun (WGS) entry which is preliminary data.</text>
</comment>
<sequence>FYKHGTVKPTNYDIISPPDPLSNLRTIVFHKKKNELPIEAEFRMRCEDVQRWNQEFWTKHNLSFLKERKNYIKDVTGSDKQTLSADEMSVFYKRFLDENWNIHLQYNMNWYRKNIDLVVLALKVKIARLKNYFMSKSM</sequence>